<reference evidence="2" key="1">
    <citation type="submission" date="2016-11" db="UniProtKB">
        <authorList>
            <consortium name="WormBaseParasite"/>
        </authorList>
    </citation>
    <scope>IDENTIFICATION</scope>
    <source>
        <strain evidence="2">KR3021</strain>
    </source>
</reference>
<organism evidence="1 2">
    <name type="scientific">Rhabditophanes sp. KR3021</name>
    <dbReference type="NCBI Taxonomy" id="114890"/>
    <lineage>
        <taxon>Eukaryota</taxon>
        <taxon>Metazoa</taxon>
        <taxon>Ecdysozoa</taxon>
        <taxon>Nematoda</taxon>
        <taxon>Chromadorea</taxon>
        <taxon>Rhabditida</taxon>
        <taxon>Tylenchina</taxon>
        <taxon>Panagrolaimomorpha</taxon>
        <taxon>Strongyloidoidea</taxon>
        <taxon>Alloionematidae</taxon>
        <taxon>Rhabditophanes</taxon>
    </lineage>
</organism>
<evidence type="ECO:0000313" key="1">
    <source>
        <dbReference type="Proteomes" id="UP000095286"/>
    </source>
</evidence>
<name>A0AC35TLL7_9BILA</name>
<evidence type="ECO:0000313" key="2">
    <source>
        <dbReference type="WBParaSite" id="RSKR_0000184300.1"/>
    </source>
</evidence>
<protein>
    <submittedName>
        <fullName evidence="2">CUE domain-containing protein</fullName>
    </submittedName>
</protein>
<proteinExistence type="predicted"/>
<dbReference type="WBParaSite" id="RSKR_0000184300.1">
    <property type="protein sequence ID" value="RSKR_0000184300.1"/>
    <property type="gene ID" value="RSKR_0000184300"/>
</dbReference>
<dbReference type="Proteomes" id="UP000095286">
    <property type="component" value="Unplaced"/>
</dbReference>
<sequence>MQTILDIVDNQLDDLQDLVDEACNSDTYESNTDKMSIQSYAKFNLPSASPGHPQSSEVDETEDVNLPEIVSSALELSELNMQTILDIVDNQLDDLQDLIDEACNSDTYESDTDKMSIQSYAKFNFSSASPGHPQSSEVGVESTPSSFAALIHEEYISKYPGYFLQKARRQMPLVPTNPKKPPRNIKKKVGSKKNP</sequence>
<accession>A0AC35TLL7</accession>